<proteinExistence type="predicted"/>
<dbReference type="RefSeq" id="WP_011734804.1">
    <property type="nucleotide sequence ID" value="NC_008609.1"/>
</dbReference>
<evidence type="ECO:0000259" key="2">
    <source>
        <dbReference type="Pfam" id="PF13649"/>
    </source>
</evidence>
<dbReference type="AlphaFoldDB" id="A1AMC3"/>
<evidence type="ECO:0000313" key="3">
    <source>
        <dbReference type="EMBL" id="ABK98493.1"/>
    </source>
</evidence>
<protein>
    <submittedName>
        <fullName evidence="3">Methyltransferase type 12</fullName>
    </submittedName>
</protein>
<dbReference type="Gene3D" id="3.40.50.150">
    <property type="entry name" value="Vaccinia Virus protein VP39"/>
    <property type="match status" value="1"/>
</dbReference>
<dbReference type="InterPro" id="IPR041698">
    <property type="entry name" value="Methyltransf_25"/>
</dbReference>
<evidence type="ECO:0000313" key="4">
    <source>
        <dbReference type="Proteomes" id="UP000006732"/>
    </source>
</evidence>
<dbReference type="GO" id="GO:0008168">
    <property type="term" value="F:methyltransferase activity"/>
    <property type="evidence" value="ECO:0007669"/>
    <property type="project" value="UniProtKB-KW"/>
</dbReference>
<dbReference type="CDD" id="cd02440">
    <property type="entry name" value="AdoMet_MTases"/>
    <property type="match status" value="1"/>
</dbReference>
<dbReference type="Proteomes" id="UP000006732">
    <property type="component" value="Chromosome"/>
</dbReference>
<dbReference type="KEGG" id="ppd:Ppro_0864"/>
<name>A1AMC3_PELPD</name>
<sequence>MTERRDFDTAAQTWDEKPQRVRLGREVAAAMAAALPLSREWDAMDFGCGTGLVTLNLSPLLGSMLGVDSSEKMVEQFNAKAAELGCSTVRAVRLDLEQGELPGGRYHLITCSMTMHHIPDIVPLLASLRSLLHPGGHVAITDLEAEDGSFHGDPVGVFHNGFEQEQFEQMLRQAGFTDISISTVTEIAKDGQVYPVFLATAITP</sequence>
<evidence type="ECO:0000256" key="1">
    <source>
        <dbReference type="ARBA" id="ARBA00022679"/>
    </source>
</evidence>
<dbReference type="InterPro" id="IPR029063">
    <property type="entry name" value="SAM-dependent_MTases_sf"/>
</dbReference>
<keyword evidence="3" id="KW-0489">Methyltransferase</keyword>
<dbReference type="OrthoDB" id="9791837at2"/>
<dbReference type="EMBL" id="CP000482">
    <property type="protein sequence ID" value="ABK98493.1"/>
    <property type="molecule type" value="Genomic_DNA"/>
</dbReference>
<accession>A1AMC3</accession>
<reference evidence="3 4" key="1">
    <citation type="submission" date="2006-10" db="EMBL/GenBank/DDBJ databases">
        <title>Complete sequence of chromosome of Pelobacter propionicus DSM 2379.</title>
        <authorList>
            <consortium name="US DOE Joint Genome Institute"/>
            <person name="Copeland A."/>
            <person name="Lucas S."/>
            <person name="Lapidus A."/>
            <person name="Barry K."/>
            <person name="Detter J.C."/>
            <person name="Glavina del Rio T."/>
            <person name="Hammon N."/>
            <person name="Israni S."/>
            <person name="Dalin E."/>
            <person name="Tice H."/>
            <person name="Pitluck S."/>
            <person name="Saunders E."/>
            <person name="Brettin T."/>
            <person name="Bruce D."/>
            <person name="Han C."/>
            <person name="Tapia R."/>
            <person name="Schmutz J."/>
            <person name="Larimer F."/>
            <person name="Land M."/>
            <person name="Hauser L."/>
            <person name="Kyrpides N."/>
            <person name="Kim E."/>
            <person name="Lovley D."/>
            <person name="Richardson P."/>
        </authorList>
    </citation>
    <scope>NUCLEOTIDE SEQUENCE [LARGE SCALE GENOMIC DNA]</scope>
    <source>
        <strain evidence="4">DSM 2379 / NBRC 103807 / OttBd1</strain>
    </source>
</reference>
<dbReference type="SUPFAM" id="SSF53335">
    <property type="entry name" value="S-adenosyl-L-methionine-dependent methyltransferases"/>
    <property type="match status" value="1"/>
</dbReference>
<dbReference type="Pfam" id="PF13649">
    <property type="entry name" value="Methyltransf_25"/>
    <property type="match status" value="1"/>
</dbReference>
<dbReference type="STRING" id="338966.Ppro_0864"/>
<dbReference type="GO" id="GO:0032259">
    <property type="term" value="P:methylation"/>
    <property type="evidence" value="ECO:0007669"/>
    <property type="project" value="UniProtKB-KW"/>
</dbReference>
<dbReference type="PANTHER" id="PTHR43861">
    <property type="entry name" value="TRANS-ACONITATE 2-METHYLTRANSFERASE-RELATED"/>
    <property type="match status" value="1"/>
</dbReference>
<dbReference type="eggNOG" id="COG2227">
    <property type="taxonomic scope" value="Bacteria"/>
</dbReference>
<dbReference type="HOGENOM" id="CLU_037990_1_2_7"/>
<gene>
    <name evidence="3" type="ordered locus">Ppro_0864</name>
</gene>
<keyword evidence="4" id="KW-1185">Reference proteome</keyword>
<keyword evidence="1 3" id="KW-0808">Transferase</keyword>
<organism evidence="3 4">
    <name type="scientific">Pelobacter propionicus (strain DSM 2379 / NBRC 103807 / OttBd1)</name>
    <dbReference type="NCBI Taxonomy" id="338966"/>
    <lineage>
        <taxon>Bacteria</taxon>
        <taxon>Pseudomonadati</taxon>
        <taxon>Thermodesulfobacteriota</taxon>
        <taxon>Desulfuromonadia</taxon>
        <taxon>Desulfuromonadales</taxon>
        <taxon>Desulfuromonadaceae</taxon>
        <taxon>Pelobacter</taxon>
    </lineage>
</organism>
<feature type="domain" description="Methyltransferase" evidence="2">
    <location>
        <begin position="44"/>
        <end position="136"/>
    </location>
</feature>